<evidence type="ECO:0000256" key="1">
    <source>
        <dbReference type="SAM" id="MobiDB-lite"/>
    </source>
</evidence>
<accession>A0A9C6TCF0</accession>
<feature type="region of interest" description="Disordered" evidence="1">
    <location>
        <begin position="72"/>
        <end position="92"/>
    </location>
</feature>
<reference evidence="2" key="1">
    <citation type="journal article" date="2016" name="Nat. Genet.">
        <title>The genome sequences of Arachis duranensis and Arachis ipaensis, the diploid ancestors of cultivated peanut.</title>
        <authorList>
            <person name="Bertioli D.J."/>
            <person name="Cannon S.B."/>
            <person name="Froenicke L."/>
            <person name="Huang G."/>
            <person name="Farmer A.D."/>
            <person name="Cannon E.K."/>
            <person name="Liu X."/>
            <person name="Gao D."/>
            <person name="Clevenger J."/>
            <person name="Dash S."/>
            <person name="Ren L."/>
            <person name="Moretzsohn M.C."/>
            <person name="Shirasawa K."/>
            <person name="Huang W."/>
            <person name="Vidigal B."/>
            <person name="Abernathy B."/>
            <person name="Chu Y."/>
            <person name="Niederhuth C.E."/>
            <person name="Umale P."/>
            <person name="Araujo A.C."/>
            <person name="Kozik A."/>
            <person name="Kim K.D."/>
            <person name="Burow M.D."/>
            <person name="Varshney R.K."/>
            <person name="Wang X."/>
            <person name="Zhang X."/>
            <person name="Barkley N."/>
            <person name="Guimaraes P.M."/>
            <person name="Isobe S."/>
            <person name="Guo B."/>
            <person name="Liao B."/>
            <person name="Stalker H.T."/>
            <person name="Schmitz R.J."/>
            <person name="Scheffler B.E."/>
            <person name="Leal-Bertioli S.C."/>
            <person name="Xun X."/>
            <person name="Jackson S.A."/>
            <person name="Michelmore R."/>
            <person name="Ozias-Akins P."/>
        </authorList>
    </citation>
    <scope>NUCLEOTIDE SEQUENCE [LARGE SCALE GENOMIC DNA]</scope>
    <source>
        <strain evidence="2">cv. V14167</strain>
    </source>
</reference>
<organism evidence="2 3">
    <name type="scientific">Arachis duranensis</name>
    <name type="common">Wild peanut</name>
    <dbReference type="NCBI Taxonomy" id="130453"/>
    <lineage>
        <taxon>Eukaryota</taxon>
        <taxon>Viridiplantae</taxon>
        <taxon>Streptophyta</taxon>
        <taxon>Embryophyta</taxon>
        <taxon>Tracheophyta</taxon>
        <taxon>Spermatophyta</taxon>
        <taxon>Magnoliopsida</taxon>
        <taxon>eudicotyledons</taxon>
        <taxon>Gunneridae</taxon>
        <taxon>Pentapetalae</taxon>
        <taxon>rosids</taxon>
        <taxon>fabids</taxon>
        <taxon>Fabales</taxon>
        <taxon>Fabaceae</taxon>
        <taxon>Papilionoideae</taxon>
        <taxon>50 kb inversion clade</taxon>
        <taxon>dalbergioids sensu lato</taxon>
        <taxon>Dalbergieae</taxon>
        <taxon>Pterocarpus clade</taxon>
        <taxon>Arachis</taxon>
    </lineage>
</organism>
<keyword evidence="2" id="KW-1185">Reference proteome</keyword>
<name>A0A9C6TCF0_ARADU</name>
<reference evidence="3" key="2">
    <citation type="submission" date="2025-08" db="UniProtKB">
        <authorList>
            <consortium name="RefSeq"/>
        </authorList>
    </citation>
    <scope>IDENTIFICATION</scope>
    <source>
        <tissue evidence="3">Whole plant</tissue>
    </source>
</reference>
<dbReference type="SUPFAM" id="SSF101690">
    <property type="entry name" value="PAZ domain"/>
    <property type="match status" value="1"/>
</dbReference>
<dbReference type="RefSeq" id="XP_052113985.1">
    <property type="nucleotide sequence ID" value="XM_052258025.1"/>
</dbReference>
<dbReference type="AlphaFoldDB" id="A0A9C6TCF0"/>
<gene>
    <name evidence="3" type="primary">LOC127745028</name>
</gene>
<dbReference type="GeneID" id="127745028"/>
<evidence type="ECO:0000313" key="2">
    <source>
        <dbReference type="Proteomes" id="UP000515211"/>
    </source>
</evidence>
<proteinExistence type="predicted"/>
<evidence type="ECO:0000313" key="3">
    <source>
        <dbReference type="RefSeq" id="XP_052113985.1"/>
    </source>
</evidence>
<dbReference type="KEGG" id="adu:127745028"/>
<dbReference type="Proteomes" id="UP000515211">
    <property type="component" value="Chromosome 2"/>
</dbReference>
<protein>
    <submittedName>
        <fullName evidence="3">Protein argonaute 10-like</fullName>
    </submittedName>
</protein>
<sequence length="92" mass="10371">MASAAFIEPLPVVEYAAQLLGKDLLSRQLSDADRIKACKIVEKQHYTKRLNEKQITALVKVTCQRPRDLENDILQKQDVPDLPVTSSENLLP</sequence>
<dbReference type="InterPro" id="IPR036085">
    <property type="entry name" value="PAZ_dom_sf"/>
</dbReference>